<dbReference type="Proteomes" id="UP001372338">
    <property type="component" value="Unassembled WGS sequence"/>
</dbReference>
<dbReference type="EMBL" id="JAYWIO010000002">
    <property type="protein sequence ID" value="KAK7282076.1"/>
    <property type="molecule type" value="Genomic_DNA"/>
</dbReference>
<protein>
    <submittedName>
        <fullName evidence="3">Uncharacterized protein</fullName>
    </submittedName>
</protein>
<organism evidence="3 4">
    <name type="scientific">Crotalaria pallida</name>
    <name type="common">Smooth rattlebox</name>
    <name type="synonym">Crotalaria striata</name>
    <dbReference type="NCBI Taxonomy" id="3830"/>
    <lineage>
        <taxon>Eukaryota</taxon>
        <taxon>Viridiplantae</taxon>
        <taxon>Streptophyta</taxon>
        <taxon>Embryophyta</taxon>
        <taxon>Tracheophyta</taxon>
        <taxon>Spermatophyta</taxon>
        <taxon>Magnoliopsida</taxon>
        <taxon>eudicotyledons</taxon>
        <taxon>Gunneridae</taxon>
        <taxon>Pentapetalae</taxon>
        <taxon>rosids</taxon>
        <taxon>fabids</taxon>
        <taxon>Fabales</taxon>
        <taxon>Fabaceae</taxon>
        <taxon>Papilionoideae</taxon>
        <taxon>50 kb inversion clade</taxon>
        <taxon>genistoids sensu lato</taxon>
        <taxon>core genistoids</taxon>
        <taxon>Crotalarieae</taxon>
        <taxon>Crotalaria</taxon>
    </lineage>
</organism>
<comment type="caution">
    <text evidence="3">The sequence shown here is derived from an EMBL/GenBank/DDBJ whole genome shotgun (WGS) entry which is preliminary data.</text>
</comment>
<sequence length="74" mass="8089">MAENFVKNLALILVATVLILLVLNPQPVECQFGIVLNPCTLPECTARCKKILQDKFMSASCVKNSKGMFCLCLG</sequence>
<evidence type="ECO:0000256" key="1">
    <source>
        <dbReference type="SAM" id="SignalP"/>
    </source>
</evidence>
<evidence type="ECO:0000313" key="4">
    <source>
        <dbReference type="Proteomes" id="UP001372338"/>
    </source>
</evidence>
<keyword evidence="4" id="KW-1185">Reference proteome</keyword>
<evidence type="ECO:0000313" key="3">
    <source>
        <dbReference type="EMBL" id="KAK7282076.1"/>
    </source>
</evidence>
<feature type="signal peptide" evidence="1">
    <location>
        <begin position="1"/>
        <end position="30"/>
    </location>
</feature>
<gene>
    <name evidence="2" type="ORF">RIF29_10593</name>
    <name evidence="3" type="ORF">RIF29_10595</name>
</gene>
<keyword evidence="1" id="KW-0732">Signal</keyword>
<accession>A0AAN9FVD9</accession>
<feature type="chain" id="PRO_5044711142" evidence="1">
    <location>
        <begin position="31"/>
        <end position="74"/>
    </location>
</feature>
<evidence type="ECO:0000313" key="2">
    <source>
        <dbReference type="EMBL" id="KAK7282074.1"/>
    </source>
</evidence>
<reference evidence="3 4" key="1">
    <citation type="submission" date="2024-01" db="EMBL/GenBank/DDBJ databases">
        <title>The genomes of 5 underutilized Papilionoideae crops provide insights into root nodulation and disease resistanc.</title>
        <authorList>
            <person name="Yuan L."/>
        </authorList>
    </citation>
    <scope>NUCLEOTIDE SEQUENCE [LARGE SCALE GENOMIC DNA]</scope>
    <source>
        <strain evidence="3">ZHUSHIDOU_FW_LH</strain>
        <tissue evidence="3">Leaf</tissue>
    </source>
</reference>
<proteinExistence type="predicted"/>
<name>A0AAN9FVD9_CROPI</name>
<dbReference type="EMBL" id="JAYWIO010000002">
    <property type="protein sequence ID" value="KAK7282074.1"/>
    <property type="molecule type" value="Genomic_DNA"/>
</dbReference>
<dbReference type="AlphaFoldDB" id="A0AAN9FVD9"/>